<feature type="chain" id="PRO_5039406929" description="Lipoprotein" evidence="1">
    <location>
        <begin position="31"/>
        <end position="196"/>
    </location>
</feature>
<reference evidence="2 3" key="1">
    <citation type="submission" date="2019-06" db="EMBL/GenBank/DDBJ databases">
        <title>Sequencing the genomes of 1000 actinobacteria strains.</title>
        <authorList>
            <person name="Klenk H.-P."/>
        </authorList>
    </citation>
    <scope>NUCLEOTIDE SEQUENCE [LARGE SCALE GENOMIC DNA]</scope>
    <source>
        <strain evidence="2 3">DSM 45928</strain>
    </source>
</reference>
<dbReference type="EMBL" id="VFOW01000001">
    <property type="protein sequence ID" value="TQL75544.1"/>
    <property type="molecule type" value="Genomic_DNA"/>
</dbReference>
<evidence type="ECO:0000313" key="2">
    <source>
        <dbReference type="EMBL" id="TQL75544.1"/>
    </source>
</evidence>
<feature type="signal peptide" evidence="1">
    <location>
        <begin position="1"/>
        <end position="30"/>
    </location>
</feature>
<comment type="caution">
    <text evidence="2">The sequence shown here is derived from an EMBL/GenBank/DDBJ whole genome shotgun (WGS) entry which is preliminary data.</text>
</comment>
<dbReference type="InParanoid" id="A0A543ASI4"/>
<dbReference type="PROSITE" id="PS51257">
    <property type="entry name" value="PROKAR_LIPOPROTEIN"/>
    <property type="match status" value="1"/>
</dbReference>
<evidence type="ECO:0000256" key="1">
    <source>
        <dbReference type="SAM" id="SignalP"/>
    </source>
</evidence>
<proteinExistence type="predicted"/>
<gene>
    <name evidence="2" type="ORF">FB566_1051</name>
</gene>
<keyword evidence="3" id="KW-1185">Reference proteome</keyword>
<evidence type="ECO:0008006" key="4">
    <source>
        <dbReference type="Google" id="ProtNLM"/>
    </source>
</evidence>
<dbReference type="OrthoDB" id="3383143at2"/>
<name>A0A543ASI4_9ACTN</name>
<evidence type="ECO:0000313" key="3">
    <source>
        <dbReference type="Proteomes" id="UP000317043"/>
    </source>
</evidence>
<sequence length="196" mass="21551">MLKNALNLFWAFLMLATSGCSMLFPSESFYAGGFAWIGDELYLYAPMCEGEELSGIEIYEVTRGPDGKASPVITNFWAVSGPTDFSVLNGSVSLGDDAAFSSVIAGDTHPSTWPDSMGMKVIFRDATDEYSNTLDFRKNKQVISLHNDEVVVPVYDVGSDPLEVHYLFDNPNGRSGYGLYSPGEIRDQMGCAKQYF</sequence>
<organism evidence="2 3">
    <name type="scientific">Stackebrandtia endophytica</name>
    <dbReference type="NCBI Taxonomy" id="1496996"/>
    <lineage>
        <taxon>Bacteria</taxon>
        <taxon>Bacillati</taxon>
        <taxon>Actinomycetota</taxon>
        <taxon>Actinomycetes</taxon>
        <taxon>Glycomycetales</taxon>
        <taxon>Glycomycetaceae</taxon>
        <taxon>Stackebrandtia</taxon>
    </lineage>
</organism>
<keyword evidence="1" id="KW-0732">Signal</keyword>
<dbReference type="Proteomes" id="UP000317043">
    <property type="component" value="Unassembled WGS sequence"/>
</dbReference>
<dbReference type="AlphaFoldDB" id="A0A543ASI4"/>
<dbReference type="RefSeq" id="WP_142035569.1">
    <property type="nucleotide sequence ID" value="NZ_JBHTGS010000001.1"/>
</dbReference>
<accession>A0A543ASI4</accession>
<protein>
    <recommendedName>
        <fullName evidence="4">Lipoprotein</fullName>
    </recommendedName>
</protein>